<evidence type="ECO:0000256" key="10">
    <source>
        <dbReference type="ARBA" id="ARBA00023326"/>
    </source>
</evidence>
<reference evidence="17 18" key="1">
    <citation type="submission" date="2017-10" db="EMBL/GenBank/DDBJ databases">
        <title>Comparative genomics in systemic dimorphic fungi from Ajellomycetaceae.</title>
        <authorList>
            <person name="Munoz J.F."/>
            <person name="Mcewen J.G."/>
            <person name="Clay O.K."/>
            <person name="Cuomo C.A."/>
        </authorList>
    </citation>
    <scope>NUCLEOTIDE SEQUENCE [LARGE SCALE GENOMIC DNA]</scope>
    <source>
        <strain evidence="17 18">UAMH7299</strain>
    </source>
</reference>
<dbReference type="InterPro" id="IPR001579">
    <property type="entry name" value="Glyco_hydro_18_chit_AS"/>
</dbReference>
<evidence type="ECO:0000256" key="5">
    <source>
        <dbReference type="ARBA" id="ARBA00022801"/>
    </source>
</evidence>
<evidence type="ECO:0000256" key="2">
    <source>
        <dbReference type="ARBA" id="ARBA00008682"/>
    </source>
</evidence>
<evidence type="ECO:0000256" key="12">
    <source>
        <dbReference type="RuleBase" id="RU000489"/>
    </source>
</evidence>
<dbReference type="SMART" id="SM00636">
    <property type="entry name" value="Glyco_18"/>
    <property type="match status" value="1"/>
</dbReference>
<evidence type="ECO:0000256" key="11">
    <source>
        <dbReference type="PROSITE-ProRule" id="PRU00261"/>
    </source>
</evidence>
<dbReference type="STRING" id="1447883.A0A2B7Z0V5"/>
<keyword evidence="10" id="KW-0624">Polysaccharide degradation</keyword>
<dbReference type="PROSITE" id="PS01095">
    <property type="entry name" value="GH18_1"/>
    <property type="match status" value="1"/>
</dbReference>
<dbReference type="InterPro" id="IPR001223">
    <property type="entry name" value="Glyco_hydro18_cat"/>
</dbReference>
<keyword evidence="7" id="KW-0843">Virulence</keyword>
<dbReference type="GO" id="GO:0000272">
    <property type="term" value="P:polysaccharide catabolic process"/>
    <property type="evidence" value="ECO:0007669"/>
    <property type="project" value="UniProtKB-KW"/>
</dbReference>
<dbReference type="Gene3D" id="3.30.60.10">
    <property type="entry name" value="Endochitinase-like"/>
    <property type="match status" value="1"/>
</dbReference>
<comment type="caution">
    <text evidence="17">The sequence shown here is derived from an EMBL/GenBank/DDBJ whole genome shotgun (WGS) entry which is preliminary data.</text>
</comment>
<evidence type="ECO:0000256" key="4">
    <source>
        <dbReference type="ARBA" id="ARBA00022669"/>
    </source>
</evidence>
<dbReference type="PANTHER" id="PTHR11177:SF402">
    <property type="entry name" value="CHITINASE"/>
    <property type="match status" value="1"/>
</dbReference>
<dbReference type="SUPFAM" id="SSF54556">
    <property type="entry name" value="Chitinase insertion domain"/>
    <property type="match status" value="1"/>
</dbReference>
<dbReference type="InterPro" id="IPR017853">
    <property type="entry name" value="GH"/>
</dbReference>
<feature type="disulfide bond" evidence="11">
    <location>
        <begin position="80"/>
        <end position="92"/>
    </location>
</feature>
<sequence>MRKLRSFVIFVELFVLLLACLPFVVSQQDATCDSENPCKVGCCSKEGSCGFGPDWCGEGNCISNCNAVAECGRYNSNKECPLSVCCSRWGFCGTTEEFCAETSDEETSCQSNCGQPDRMQCSTGSWKQRRIAYYETWADTRSCDSFRPENIPVKALTHINIAFAGIKDSRVAIENSEMIARVAKLKRRNRSLKVWIAVGGWSFSDPGPTRTAWSDMASTKETRGKFINSLMDLFETFDLDGVDLDWEYPVADDRGGKDDDYANYVHLIKEMRKEFRERNPSWGISMAIPASYWYLQNFDIAALEPLVDWFNLMSYDIHGKWDQYNEWTGPYVLGHTNVTEIESGVDLLRRNGINLWKISLGMGFYGRTFTLDDPKCNEPGCVFSDAGLRGECSGESGILTFKEIMARQHRLNDKIIRYDNQTGVKYMVYDETQWITYDDAESFAKKREMLDKGCFGGVMIWAIDQDTPDFQALSGLLGDEFVADGLLEGGELSDKEKEALVDELGGLTGDGCYVTRGCANAKPTIEASGDCNPGDVTVALVHAPGESYINLYGLLSHTAMPCGLGQWKRVCCPAKSPARNCKSEGVPEEGSKKCTGGKGDETCGTGRYELVTDLYVDAPGMTKCSSGSISVCCDAAPELQKCRWTPCTVFHKCSAGEHQPLTTRGDNCETGSFQNFCCPLNGKYSNCQWRPEIKAAYEEDGKIMIPFPTMQECSSTHCPSTQLTIAKARLPQRAGGDVGPCNYYYPGIQHRLCCDPDPNLDLPFDLKKIFANPIGEDVVYSYLDNYGNNDRDPNDPDETDVGDDPYGFIVLDGDEDALQGQFPSNFLFVHENDGTGNPIKKRETLTRDDPDLMTWVFEHEESQHLVYCRKGREGKCEKVFQGGAPDTIIGLPAHIGSGPYARIVSLEPVETAQLPNHHKEKRSMEGHDSTVYRLTIDYKFEAIRRADSTVNLRVDYTNLIPYWDEMTGAESDAGSKVKRSRHEKRWWGGFSEWIERLNTVRKSDDGKLPLSIHKRMLLYRRRAQCARNNVVLKAGIDITLDAKFDMNARWAYYAQGTIVPLNIDTVYAYFELEPKAQAVIEIEGSAEMEYKSPRIKIIDTLSYPGLAIKGIAAVGPTLDMYGSMEAGAKVAGKLKAGAKITFPKYEMYFPQNADSEKLEKFLPPSSDKEERAGGTEMVPILDASVEANVHIDFKITPEANLGIKVNAPMVKGGPVLDAQIVGFVNNTLRFEVEAKASGGVDNPPAASYGIYIKYFYNFGYGGRAVFKWLGSYALKPRTLWDGLGRQKILYEHHGSTARSKRNPLVSDHDNEDKFIPIYNTTVPMDDGWYGSASISPHNSLQKRTTPEDVASFGALKSFFTCNDGGQCSSGECAGDACEWKPGQSPPKSKRADDDDDADDPMDVDPKQTCVNAVPAMMYNCKYFPDESVAGKQINGICRNIMQYFDTSGLGSGPFHATFNIVGGGDIDTNRQVACGDRSTHDFKLTDAANVEKDVRDTWARRCVLESNVLSDLQNKPHGIPGNNNWLSCDEFPFNTMMEGGTPSTARSCVAGYQQELQGNVNRLPRLVEQEVSWTDAGGKTKTDWKSWGANWIDSRAKGRRTDPDLNTAWNHDERQKKSFTFHLFNSDSGTSPTGSSYEVFNHELKSGGDETDMANVLGAINTFDNEKYKIGSYNAWCKRTDHASGPYRSHRFWGNADGRFVRIKGCKIIFDNKAATTKMKRGEKPSSEELFRVKSVEIVEDAPEFDIELPNGILDSDASTGPEKAHSAHAAHVHRHMVKHRVHS</sequence>
<dbReference type="OrthoDB" id="4265057at2759"/>
<organism evidence="17 18">
    <name type="scientific">Polytolypa hystricis (strain UAMH7299)</name>
    <dbReference type="NCBI Taxonomy" id="1447883"/>
    <lineage>
        <taxon>Eukaryota</taxon>
        <taxon>Fungi</taxon>
        <taxon>Dikarya</taxon>
        <taxon>Ascomycota</taxon>
        <taxon>Pezizomycotina</taxon>
        <taxon>Eurotiomycetes</taxon>
        <taxon>Eurotiomycetidae</taxon>
        <taxon>Onygenales</taxon>
        <taxon>Onygenales incertae sedis</taxon>
        <taxon>Polytolypa</taxon>
    </lineage>
</organism>
<dbReference type="Pfam" id="PF00187">
    <property type="entry name" value="Chitin_bind_1"/>
    <property type="match status" value="1"/>
</dbReference>
<keyword evidence="6" id="KW-0146">Chitin degradation</keyword>
<evidence type="ECO:0000313" key="18">
    <source>
        <dbReference type="Proteomes" id="UP000224634"/>
    </source>
</evidence>
<dbReference type="InterPro" id="IPR029070">
    <property type="entry name" value="Chitinase_insertion_sf"/>
</dbReference>
<dbReference type="InterPro" id="IPR036861">
    <property type="entry name" value="Endochitinase-like_sf"/>
</dbReference>
<feature type="signal peptide" evidence="14">
    <location>
        <begin position="1"/>
        <end position="26"/>
    </location>
</feature>
<feature type="compositionally biased region" description="Basic residues" evidence="13">
    <location>
        <begin position="1767"/>
        <end position="1784"/>
    </location>
</feature>
<dbReference type="Gene3D" id="3.20.20.80">
    <property type="entry name" value="Glycosidases"/>
    <property type="match status" value="1"/>
</dbReference>
<evidence type="ECO:0000313" key="17">
    <source>
        <dbReference type="EMBL" id="PGH27225.1"/>
    </source>
</evidence>
<protein>
    <recommendedName>
        <fullName evidence="3">chitinase</fullName>
        <ecNumber evidence="3">3.2.1.14</ecNumber>
    </recommendedName>
</protein>
<feature type="region of interest" description="Disordered" evidence="13">
    <location>
        <begin position="1378"/>
        <end position="1404"/>
    </location>
</feature>
<keyword evidence="4 11" id="KW-0147">Chitin-binding</keyword>
<evidence type="ECO:0000259" key="16">
    <source>
        <dbReference type="PROSITE" id="PS51910"/>
    </source>
</evidence>
<feature type="domain" description="Chitin-binding type-1" evidence="15">
    <location>
        <begin position="68"/>
        <end position="115"/>
    </location>
</feature>
<dbReference type="PROSITE" id="PS50941">
    <property type="entry name" value="CHIT_BIND_I_2"/>
    <property type="match status" value="1"/>
</dbReference>
<dbReference type="SMART" id="SM00270">
    <property type="entry name" value="ChtBD1"/>
    <property type="match status" value="2"/>
</dbReference>
<keyword evidence="14" id="KW-0732">Signal</keyword>
<dbReference type="PANTHER" id="PTHR11177">
    <property type="entry name" value="CHITINASE"/>
    <property type="match status" value="1"/>
</dbReference>
<evidence type="ECO:0000256" key="1">
    <source>
        <dbReference type="ARBA" id="ARBA00000822"/>
    </source>
</evidence>
<dbReference type="Pfam" id="PF00704">
    <property type="entry name" value="Glyco_hydro_18"/>
    <property type="match status" value="1"/>
</dbReference>
<dbReference type="InterPro" id="IPR050314">
    <property type="entry name" value="Glycosyl_Hydrlase_18"/>
</dbReference>
<dbReference type="Proteomes" id="UP000224634">
    <property type="component" value="Unassembled WGS sequence"/>
</dbReference>
<dbReference type="InterPro" id="IPR018371">
    <property type="entry name" value="Chitin-binding_1_CS"/>
</dbReference>
<evidence type="ECO:0000256" key="6">
    <source>
        <dbReference type="ARBA" id="ARBA00023024"/>
    </source>
</evidence>
<proteinExistence type="inferred from homology"/>
<dbReference type="PROSITE" id="PS51910">
    <property type="entry name" value="GH18_2"/>
    <property type="match status" value="1"/>
</dbReference>
<feature type="disulfide bond" evidence="11">
    <location>
        <begin position="85"/>
        <end position="99"/>
    </location>
</feature>
<accession>A0A2B7Z0V5</accession>
<dbReference type="Gene3D" id="3.10.50.10">
    <property type="match status" value="1"/>
</dbReference>
<feature type="compositionally biased region" description="Acidic residues" evidence="13">
    <location>
        <begin position="1393"/>
        <end position="1402"/>
    </location>
</feature>
<keyword evidence="9 12" id="KW-0326">Glycosidase</keyword>
<evidence type="ECO:0000259" key="15">
    <source>
        <dbReference type="PROSITE" id="PS50941"/>
    </source>
</evidence>
<dbReference type="GO" id="GO:0008061">
    <property type="term" value="F:chitin binding"/>
    <property type="evidence" value="ECO:0007669"/>
    <property type="project" value="UniProtKB-UniRule"/>
</dbReference>
<feature type="region of interest" description="Disordered" evidence="13">
    <location>
        <begin position="785"/>
        <end position="804"/>
    </location>
</feature>
<name>A0A2B7Z0V5_POLH7</name>
<keyword evidence="11" id="KW-1015">Disulfide bond</keyword>
<dbReference type="InterPro" id="IPR011583">
    <property type="entry name" value="Chitinase_II/V-like_cat"/>
</dbReference>
<feature type="domain" description="GH18" evidence="16">
    <location>
        <begin position="128"/>
        <end position="480"/>
    </location>
</feature>
<dbReference type="GO" id="GO:0008843">
    <property type="term" value="F:endochitinase activity"/>
    <property type="evidence" value="ECO:0007669"/>
    <property type="project" value="UniProtKB-EC"/>
</dbReference>
<dbReference type="SUPFAM" id="SSF57016">
    <property type="entry name" value="Plant lectins/antimicrobial peptides"/>
    <property type="match status" value="1"/>
</dbReference>
<feature type="region of interest" description="Disordered" evidence="13">
    <location>
        <begin position="1758"/>
        <end position="1784"/>
    </location>
</feature>
<dbReference type="InterPro" id="IPR001002">
    <property type="entry name" value="Chitin-bd_1"/>
</dbReference>
<keyword evidence="8" id="KW-0119">Carbohydrate metabolism</keyword>
<evidence type="ECO:0000256" key="9">
    <source>
        <dbReference type="ARBA" id="ARBA00023295"/>
    </source>
</evidence>
<evidence type="ECO:0000256" key="14">
    <source>
        <dbReference type="SAM" id="SignalP"/>
    </source>
</evidence>
<keyword evidence="18" id="KW-1185">Reference proteome</keyword>
<comment type="catalytic activity">
    <reaction evidence="1">
        <text>Random endo-hydrolysis of N-acetyl-beta-D-glucosaminide (1-&gt;4)-beta-linkages in chitin and chitodextrins.</text>
        <dbReference type="EC" id="3.2.1.14"/>
    </reaction>
</comment>
<dbReference type="GO" id="GO:0006032">
    <property type="term" value="P:chitin catabolic process"/>
    <property type="evidence" value="ECO:0007669"/>
    <property type="project" value="UniProtKB-KW"/>
</dbReference>
<comment type="similarity">
    <text evidence="2">Belongs to the glycosyl hydrolase 18 family. Chitinase class V subfamily.</text>
</comment>
<evidence type="ECO:0000256" key="13">
    <source>
        <dbReference type="SAM" id="MobiDB-lite"/>
    </source>
</evidence>
<evidence type="ECO:0000256" key="3">
    <source>
        <dbReference type="ARBA" id="ARBA00012729"/>
    </source>
</evidence>
<dbReference type="CDD" id="cd06922">
    <property type="entry name" value="ChtBD1_GH18_1"/>
    <property type="match status" value="1"/>
</dbReference>
<dbReference type="InterPro" id="IPR029476">
    <property type="entry name" value="DNase_NucA_NucB"/>
</dbReference>
<dbReference type="PROSITE" id="PS00026">
    <property type="entry name" value="CHIT_BIND_I_1"/>
    <property type="match status" value="1"/>
</dbReference>
<dbReference type="SUPFAM" id="SSF51445">
    <property type="entry name" value="(Trans)glycosidases"/>
    <property type="match status" value="1"/>
</dbReference>
<dbReference type="EC" id="3.2.1.14" evidence="3"/>
<evidence type="ECO:0000256" key="8">
    <source>
        <dbReference type="ARBA" id="ARBA00023277"/>
    </source>
</evidence>
<dbReference type="EMBL" id="PDNA01000009">
    <property type="protein sequence ID" value="PGH27225.1"/>
    <property type="molecule type" value="Genomic_DNA"/>
</dbReference>
<feature type="chain" id="PRO_5013083829" description="chitinase" evidence="14">
    <location>
        <begin position="27"/>
        <end position="1784"/>
    </location>
</feature>
<feature type="disulfide bond" evidence="11">
    <location>
        <begin position="71"/>
        <end position="86"/>
    </location>
</feature>
<dbReference type="Pfam" id="PF14040">
    <property type="entry name" value="DNase_NucA_NucB"/>
    <property type="match status" value="1"/>
</dbReference>
<keyword evidence="5 12" id="KW-0378">Hydrolase</keyword>
<gene>
    <name evidence="17" type="ORF">AJ80_01182</name>
</gene>
<evidence type="ECO:0000256" key="7">
    <source>
        <dbReference type="ARBA" id="ARBA00023026"/>
    </source>
</evidence>
<dbReference type="CDD" id="cd00035">
    <property type="entry name" value="ChtBD1"/>
    <property type="match status" value="1"/>
</dbReference>
<feature type="disulfide bond" evidence="11">
    <location>
        <begin position="109"/>
        <end position="113"/>
    </location>
</feature>